<organism evidence="2 3">
    <name type="scientific">Vanilla planifolia</name>
    <name type="common">Vanilla</name>
    <dbReference type="NCBI Taxonomy" id="51239"/>
    <lineage>
        <taxon>Eukaryota</taxon>
        <taxon>Viridiplantae</taxon>
        <taxon>Streptophyta</taxon>
        <taxon>Embryophyta</taxon>
        <taxon>Tracheophyta</taxon>
        <taxon>Spermatophyta</taxon>
        <taxon>Magnoliopsida</taxon>
        <taxon>Liliopsida</taxon>
        <taxon>Asparagales</taxon>
        <taxon>Orchidaceae</taxon>
        <taxon>Vanilloideae</taxon>
        <taxon>Vanilleae</taxon>
        <taxon>Vanilla</taxon>
    </lineage>
</organism>
<dbReference type="Proteomes" id="UP000636800">
    <property type="component" value="Chromosome 3"/>
</dbReference>
<name>A0A835V8I3_VANPL</name>
<feature type="compositionally biased region" description="Polar residues" evidence="1">
    <location>
        <begin position="64"/>
        <end position="75"/>
    </location>
</feature>
<dbReference type="AlphaFoldDB" id="A0A835V8I3"/>
<evidence type="ECO:0000313" key="2">
    <source>
        <dbReference type="EMBL" id="KAG0488438.1"/>
    </source>
</evidence>
<gene>
    <name evidence="2" type="ORF">HPP92_007249</name>
</gene>
<feature type="region of interest" description="Disordered" evidence="1">
    <location>
        <begin position="53"/>
        <end position="102"/>
    </location>
</feature>
<keyword evidence="3" id="KW-1185">Reference proteome</keyword>
<protein>
    <submittedName>
        <fullName evidence="2">Uncharacterized protein</fullName>
    </submittedName>
</protein>
<sequence>MFLFPREGALSFTKPTSWEGACEGGEGLHISTGGQVSWHGTLSESLRALPLNEEVATKDKQYEVNPNNESPSANKQARKSTREERPYFDCNGFGFRITPSKS</sequence>
<evidence type="ECO:0000313" key="3">
    <source>
        <dbReference type="Proteomes" id="UP000636800"/>
    </source>
</evidence>
<evidence type="ECO:0000256" key="1">
    <source>
        <dbReference type="SAM" id="MobiDB-lite"/>
    </source>
</evidence>
<accession>A0A835V8I3</accession>
<proteinExistence type="predicted"/>
<dbReference type="OrthoDB" id="186625at2759"/>
<reference evidence="2 3" key="1">
    <citation type="journal article" date="2020" name="Nat. Food">
        <title>A phased Vanilla planifolia genome enables genetic improvement of flavour and production.</title>
        <authorList>
            <person name="Hasing T."/>
            <person name="Tang H."/>
            <person name="Brym M."/>
            <person name="Khazi F."/>
            <person name="Huang T."/>
            <person name="Chambers A.H."/>
        </authorList>
    </citation>
    <scope>NUCLEOTIDE SEQUENCE [LARGE SCALE GENOMIC DNA]</scope>
    <source>
        <tissue evidence="2">Leaf</tissue>
    </source>
</reference>
<comment type="caution">
    <text evidence="2">The sequence shown here is derived from an EMBL/GenBank/DDBJ whole genome shotgun (WGS) entry which is preliminary data.</text>
</comment>
<dbReference type="EMBL" id="JADCNL010000003">
    <property type="protein sequence ID" value="KAG0488438.1"/>
    <property type="molecule type" value="Genomic_DNA"/>
</dbReference>